<comment type="caution">
    <text evidence="2">The sequence shown here is derived from an EMBL/GenBank/DDBJ whole genome shotgun (WGS) entry which is preliminary data.</text>
</comment>
<dbReference type="AlphaFoldDB" id="A0A699Z2X2"/>
<keyword evidence="3" id="KW-1185">Reference proteome</keyword>
<name>A0A699Z2X2_HAELA</name>
<proteinExistence type="predicted"/>
<gene>
    <name evidence="2" type="ORF">HaLaN_12228</name>
</gene>
<protein>
    <submittedName>
        <fullName evidence="2">Uncharacterized protein</fullName>
    </submittedName>
</protein>
<dbReference type="Proteomes" id="UP000485058">
    <property type="component" value="Unassembled WGS sequence"/>
</dbReference>
<sequence length="185" mass="19473">MEPLKSRQQAGVGSELAAEVDGVAQPMQEEPAQATSNGRARGEPVDLDNAEAASLLWSKLGRAVLVLANQERLEAQLLVRAVWAHQQGHVLCSPLVAAAARRLISSPGSFDLLQAVQLATAAASHQLLEPPLLPAVLDKVARHPSLLTPSLACRLLLACGQLGVQHPVVHSELAQVGPLSRGRGQ</sequence>
<organism evidence="2 3">
    <name type="scientific">Haematococcus lacustris</name>
    <name type="common">Green alga</name>
    <name type="synonym">Haematococcus pluvialis</name>
    <dbReference type="NCBI Taxonomy" id="44745"/>
    <lineage>
        <taxon>Eukaryota</taxon>
        <taxon>Viridiplantae</taxon>
        <taxon>Chlorophyta</taxon>
        <taxon>core chlorophytes</taxon>
        <taxon>Chlorophyceae</taxon>
        <taxon>CS clade</taxon>
        <taxon>Chlamydomonadales</taxon>
        <taxon>Haematococcaceae</taxon>
        <taxon>Haematococcus</taxon>
    </lineage>
</organism>
<evidence type="ECO:0000313" key="2">
    <source>
        <dbReference type="EMBL" id="GFH15905.1"/>
    </source>
</evidence>
<feature type="region of interest" description="Disordered" evidence="1">
    <location>
        <begin position="1"/>
        <end position="44"/>
    </location>
</feature>
<evidence type="ECO:0000256" key="1">
    <source>
        <dbReference type="SAM" id="MobiDB-lite"/>
    </source>
</evidence>
<dbReference type="EMBL" id="BLLF01000918">
    <property type="protein sequence ID" value="GFH15905.1"/>
    <property type="molecule type" value="Genomic_DNA"/>
</dbReference>
<evidence type="ECO:0000313" key="3">
    <source>
        <dbReference type="Proteomes" id="UP000485058"/>
    </source>
</evidence>
<reference evidence="2 3" key="1">
    <citation type="submission" date="2020-02" db="EMBL/GenBank/DDBJ databases">
        <title>Draft genome sequence of Haematococcus lacustris strain NIES-144.</title>
        <authorList>
            <person name="Morimoto D."/>
            <person name="Nakagawa S."/>
            <person name="Yoshida T."/>
            <person name="Sawayama S."/>
        </authorList>
    </citation>
    <scope>NUCLEOTIDE SEQUENCE [LARGE SCALE GENOMIC DNA]</scope>
    <source>
        <strain evidence="2 3">NIES-144</strain>
    </source>
</reference>
<feature type="compositionally biased region" description="Polar residues" evidence="1">
    <location>
        <begin position="1"/>
        <end position="11"/>
    </location>
</feature>
<accession>A0A699Z2X2</accession>